<organism evidence="1">
    <name type="scientific">mine drainage metagenome</name>
    <dbReference type="NCBI Taxonomy" id="410659"/>
    <lineage>
        <taxon>unclassified sequences</taxon>
        <taxon>metagenomes</taxon>
        <taxon>ecological metagenomes</taxon>
    </lineage>
</organism>
<sequence>MLPTIQRNMAVIMRKLRNSPPSYRSILMIPHIEQWTRAFAGEVTASGVIARLILPESISDRTPRLRSVIAATIFGGNYCETVLKDAHE</sequence>
<dbReference type="EMBL" id="CABL01000016">
    <property type="protein sequence ID" value="CBH75741.1"/>
    <property type="molecule type" value="Genomic_DNA"/>
</dbReference>
<gene>
    <name evidence="1" type="ORF">CARN1_1139</name>
</gene>
<protein>
    <submittedName>
        <fullName evidence="1">Uncharacterized protein</fullName>
    </submittedName>
</protein>
<proteinExistence type="predicted"/>
<name>E6PH03_9ZZZZ</name>
<accession>E6PH03</accession>
<reference evidence="1" key="1">
    <citation type="submission" date="2009-10" db="EMBL/GenBank/DDBJ databases">
        <title>Diversity of trophic interactions inside an arsenic-rich microbial ecosystem.</title>
        <authorList>
            <person name="Bertin P.N."/>
            <person name="Heinrich-Salmeron A."/>
            <person name="Pelletier E."/>
            <person name="Goulhen-Chollet F."/>
            <person name="Arsene-Ploetze F."/>
            <person name="Gallien S."/>
            <person name="Calteau A."/>
            <person name="Vallenet D."/>
            <person name="Casiot C."/>
            <person name="Chane-Woon-Ming B."/>
            <person name="Giloteaux L."/>
            <person name="Barakat M."/>
            <person name="Bonnefoy V."/>
            <person name="Bruneel O."/>
            <person name="Chandler M."/>
            <person name="Cleiss J."/>
            <person name="Duran R."/>
            <person name="Elbaz-Poulichet F."/>
            <person name="Fonknechten N."/>
            <person name="Lauga B."/>
            <person name="Mornico D."/>
            <person name="Ortet P."/>
            <person name="Schaeffer C."/>
            <person name="Siguier P."/>
            <person name="Alexander Thil Smith A."/>
            <person name="Van Dorsselaer A."/>
            <person name="Weissenbach J."/>
            <person name="Medigue C."/>
            <person name="Le Paslier D."/>
        </authorList>
    </citation>
    <scope>NUCLEOTIDE SEQUENCE</scope>
</reference>
<comment type="caution">
    <text evidence="1">The sequence shown here is derived from an EMBL/GenBank/DDBJ whole genome shotgun (WGS) entry which is preliminary data.</text>
</comment>
<dbReference type="AlphaFoldDB" id="E6PH03"/>
<evidence type="ECO:0000313" key="1">
    <source>
        <dbReference type="EMBL" id="CBH75741.1"/>
    </source>
</evidence>